<name>A0ACB6RKK6_9PLEO</name>
<feature type="non-terminal residue" evidence="1">
    <location>
        <position position="120"/>
    </location>
</feature>
<comment type="caution">
    <text evidence="1">The sequence shown here is derived from an EMBL/GenBank/DDBJ whole genome shotgun (WGS) entry which is preliminary data.</text>
</comment>
<accession>A0ACB6RKK6</accession>
<reference evidence="1" key="1">
    <citation type="journal article" date="2020" name="Stud. Mycol.">
        <title>101 Dothideomycetes genomes: a test case for predicting lifestyles and emergence of pathogens.</title>
        <authorList>
            <person name="Haridas S."/>
            <person name="Albert R."/>
            <person name="Binder M."/>
            <person name="Bloem J."/>
            <person name="Labutti K."/>
            <person name="Salamov A."/>
            <person name="Andreopoulos B."/>
            <person name="Baker S."/>
            <person name="Barry K."/>
            <person name="Bills G."/>
            <person name="Bluhm B."/>
            <person name="Cannon C."/>
            <person name="Castanera R."/>
            <person name="Culley D."/>
            <person name="Daum C."/>
            <person name="Ezra D."/>
            <person name="Gonzalez J."/>
            <person name="Henrissat B."/>
            <person name="Kuo A."/>
            <person name="Liang C."/>
            <person name="Lipzen A."/>
            <person name="Lutzoni F."/>
            <person name="Magnuson J."/>
            <person name="Mondo S."/>
            <person name="Nolan M."/>
            <person name="Ohm R."/>
            <person name="Pangilinan J."/>
            <person name="Park H.-J."/>
            <person name="Ramirez L."/>
            <person name="Alfaro M."/>
            <person name="Sun H."/>
            <person name="Tritt A."/>
            <person name="Yoshinaga Y."/>
            <person name="Zwiers L.-H."/>
            <person name="Turgeon B."/>
            <person name="Goodwin S."/>
            <person name="Spatafora J."/>
            <person name="Crous P."/>
            <person name="Grigoriev I."/>
        </authorList>
    </citation>
    <scope>NUCLEOTIDE SEQUENCE</scope>
    <source>
        <strain evidence="1">CBS 525.71</strain>
    </source>
</reference>
<proteinExistence type="predicted"/>
<gene>
    <name evidence="1" type="ORF">BU25DRAFT_304057</name>
</gene>
<organism evidence="1 2">
    <name type="scientific">Macroventuria anomochaeta</name>
    <dbReference type="NCBI Taxonomy" id="301207"/>
    <lineage>
        <taxon>Eukaryota</taxon>
        <taxon>Fungi</taxon>
        <taxon>Dikarya</taxon>
        <taxon>Ascomycota</taxon>
        <taxon>Pezizomycotina</taxon>
        <taxon>Dothideomycetes</taxon>
        <taxon>Pleosporomycetidae</taxon>
        <taxon>Pleosporales</taxon>
        <taxon>Pleosporineae</taxon>
        <taxon>Didymellaceae</taxon>
        <taxon>Macroventuria</taxon>
    </lineage>
</organism>
<keyword evidence="2" id="KW-1185">Reference proteome</keyword>
<sequence>HQEVANQTGLLCSMLLRNDQGVTAPRAEADLQQHKLTLQQERELCEYIEVLTEHHLPPTRQMVQNFAAEMAHESVSDTWVSNFLYCHSDTLLHKWCTAMDKQRHYTNSPAKYEQYFKLLH</sequence>
<evidence type="ECO:0000313" key="1">
    <source>
        <dbReference type="EMBL" id="KAF2621504.1"/>
    </source>
</evidence>
<evidence type="ECO:0000313" key="2">
    <source>
        <dbReference type="Proteomes" id="UP000799754"/>
    </source>
</evidence>
<dbReference type="Proteomes" id="UP000799754">
    <property type="component" value="Unassembled WGS sequence"/>
</dbReference>
<feature type="non-terminal residue" evidence="1">
    <location>
        <position position="1"/>
    </location>
</feature>
<protein>
    <submittedName>
        <fullName evidence="1">Uncharacterized protein</fullName>
    </submittedName>
</protein>
<dbReference type="EMBL" id="MU006754">
    <property type="protein sequence ID" value="KAF2621504.1"/>
    <property type="molecule type" value="Genomic_DNA"/>
</dbReference>